<dbReference type="PRINTS" id="PR00420">
    <property type="entry name" value="RNGMNOXGNASE"/>
</dbReference>
<dbReference type="InterPro" id="IPR002938">
    <property type="entry name" value="FAD-bd"/>
</dbReference>
<gene>
    <name evidence="6" type="ORF">BU23DRAFT_562694</name>
</gene>
<keyword evidence="3" id="KW-0274">FAD</keyword>
<evidence type="ECO:0000256" key="2">
    <source>
        <dbReference type="ARBA" id="ARBA00022630"/>
    </source>
</evidence>
<dbReference type="GO" id="GO:0071949">
    <property type="term" value="F:FAD binding"/>
    <property type="evidence" value="ECO:0007669"/>
    <property type="project" value="InterPro"/>
</dbReference>
<evidence type="ECO:0000256" key="3">
    <source>
        <dbReference type="ARBA" id="ARBA00022827"/>
    </source>
</evidence>
<reference evidence="6" key="1">
    <citation type="journal article" date="2020" name="Stud. Mycol.">
        <title>101 Dothideomycetes genomes: a test case for predicting lifestyles and emergence of pathogens.</title>
        <authorList>
            <person name="Haridas S."/>
            <person name="Albert R."/>
            <person name="Binder M."/>
            <person name="Bloem J."/>
            <person name="Labutti K."/>
            <person name="Salamov A."/>
            <person name="Andreopoulos B."/>
            <person name="Baker S."/>
            <person name="Barry K."/>
            <person name="Bills G."/>
            <person name="Bluhm B."/>
            <person name="Cannon C."/>
            <person name="Castanera R."/>
            <person name="Culley D."/>
            <person name="Daum C."/>
            <person name="Ezra D."/>
            <person name="Gonzalez J."/>
            <person name="Henrissat B."/>
            <person name="Kuo A."/>
            <person name="Liang C."/>
            <person name="Lipzen A."/>
            <person name="Lutzoni F."/>
            <person name="Magnuson J."/>
            <person name="Mondo S."/>
            <person name="Nolan M."/>
            <person name="Ohm R."/>
            <person name="Pangilinan J."/>
            <person name="Park H.-J."/>
            <person name="Ramirez L."/>
            <person name="Alfaro M."/>
            <person name="Sun H."/>
            <person name="Tritt A."/>
            <person name="Yoshinaga Y."/>
            <person name="Zwiers L.-H."/>
            <person name="Turgeon B."/>
            <person name="Goodwin S."/>
            <person name="Spatafora J."/>
            <person name="Crous P."/>
            <person name="Grigoriev I."/>
        </authorList>
    </citation>
    <scope>NUCLEOTIDE SEQUENCE</scope>
    <source>
        <strain evidence="6">CBS 107.79</strain>
    </source>
</reference>
<dbReference type="AlphaFoldDB" id="A0A6A5W4A8"/>
<keyword evidence="2" id="KW-0285">Flavoprotein</keyword>
<dbReference type="Pfam" id="PF21274">
    <property type="entry name" value="Rng_hyd_C"/>
    <property type="match status" value="1"/>
</dbReference>
<feature type="domain" description="FAD-binding" evidence="5">
    <location>
        <begin position="1"/>
        <end position="47"/>
    </location>
</feature>
<accession>A0A6A5W4A8</accession>
<dbReference type="PANTHER" id="PTHR43004:SF19">
    <property type="entry name" value="BINDING MONOOXYGENASE, PUTATIVE (JCVI)-RELATED"/>
    <property type="match status" value="1"/>
</dbReference>
<evidence type="ECO:0000259" key="5">
    <source>
        <dbReference type="Pfam" id="PF01494"/>
    </source>
</evidence>
<dbReference type="Gene3D" id="3.40.30.120">
    <property type="match status" value="1"/>
</dbReference>
<comment type="cofactor">
    <cofactor evidence="1">
        <name>FAD</name>
        <dbReference type="ChEBI" id="CHEBI:57692"/>
    </cofactor>
</comment>
<dbReference type="Proteomes" id="UP000800036">
    <property type="component" value="Unassembled WGS sequence"/>
</dbReference>
<evidence type="ECO:0000313" key="6">
    <source>
        <dbReference type="EMBL" id="KAF1980317.1"/>
    </source>
</evidence>
<dbReference type="OrthoDB" id="2690153at2759"/>
<dbReference type="Pfam" id="PF01494">
    <property type="entry name" value="FAD_binding_3"/>
    <property type="match status" value="1"/>
</dbReference>
<name>A0A6A5W4A8_9PLEO</name>
<keyword evidence="4" id="KW-0560">Oxidoreductase</keyword>
<dbReference type="SUPFAM" id="SSF51905">
    <property type="entry name" value="FAD/NAD(P)-binding domain"/>
    <property type="match status" value="1"/>
</dbReference>
<dbReference type="PANTHER" id="PTHR43004">
    <property type="entry name" value="TRK SYSTEM POTASSIUM UPTAKE PROTEIN"/>
    <property type="match status" value="1"/>
</dbReference>
<dbReference type="GO" id="GO:0016709">
    <property type="term" value="F:oxidoreductase activity, acting on paired donors, with incorporation or reduction of molecular oxygen, NAD(P)H as one donor, and incorporation of one atom of oxygen"/>
    <property type="evidence" value="ECO:0007669"/>
    <property type="project" value="UniProtKB-ARBA"/>
</dbReference>
<dbReference type="EMBL" id="ML976656">
    <property type="protein sequence ID" value="KAF1980317.1"/>
    <property type="molecule type" value="Genomic_DNA"/>
</dbReference>
<protein>
    <recommendedName>
        <fullName evidence="5">FAD-binding domain-containing protein</fullName>
    </recommendedName>
</protein>
<keyword evidence="7" id="KW-1185">Reference proteome</keyword>
<dbReference type="InterPro" id="IPR036188">
    <property type="entry name" value="FAD/NAD-bd_sf"/>
</dbReference>
<evidence type="ECO:0000256" key="4">
    <source>
        <dbReference type="ARBA" id="ARBA00023002"/>
    </source>
</evidence>
<dbReference type="InterPro" id="IPR050641">
    <property type="entry name" value="RIFMO-like"/>
</dbReference>
<sequence>MGGNTGIQDVYNLAWKLAYVISGKATPGLLETYNTERQPVDELNVQQAFSRYEMRVLHKKPTHPEVEDINLEVGCRYRAGAFIAGSDQQETDRVLWEDPYSPSAAAGTRLPHVEIIDSSSKKVVSTLDLIKQNFVVFAVDDCSPWVEAAQDISSLMVDAYVLNEQSAPYTDSQGRIRKLYNLGDGDAVLIRPDGHIAWRSPKEASGHKAKLADALEKILRPE</sequence>
<proteinExistence type="predicted"/>
<dbReference type="Gene3D" id="3.50.50.60">
    <property type="entry name" value="FAD/NAD(P)-binding domain"/>
    <property type="match status" value="1"/>
</dbReference>
<evidence type="ECO:0000313" key="7">
    <source>
        <dbReference type="Proteomes" id="UP000800036"/>
    </source>
</evidence>
<organism evidence="6 7">
    <name type="scientific">Bimuria novae-zelandiae CBS 107.79</name>
    <dbReference type="NCBI Taxonomy" id="1447943"/>
    <lineage>
        <taxon>Eukaryota</taxon>
        <taxon>Fungi</taxon>
        <taxon>Dikarya</taxon>
        <taxon>Ascomycota</taxon>
        <taxon>Pezizomycotina</taxon>
        <taxon>Dothideomycetes</taxon>
        <taxon>Pleosporomycetidae</taxon>
        <taxon>Pleosporales</taxon>
        <taxon>Massarineae</taxon>
        <taxon>Didymosphaeriaceae</taxon>
        <taxon>Bimuria</taxon>
    </lineage>
</organism>
<evidence type="ECO:0000256" key="1">
    <source>
        <dbReference type="ARBA" id="ARBA00001974"/>
    </source>
</evidence>